<keyword evidence="1" id="KW-0812">Transmembrane</keyword>
<gene>
    <name evidence="2" type="ORF">BKA67DRAFT_588206</name>
</gene>
<dbReference type="Proteomes" id="UP000758603">
    <property type="component" value="Unassembled WGS sequence"/>
</dbReference>
<name>A0A9P8REU7_9PEZI</name>
<protein>
    <submittedName>
        <fullName evidence="2">Uncharacterized protein</fullName>
    </submittedName>
</protein>
<keyword evidence="3" id="KW-1185">Reference proteome</keyword>
<keyword evidence="1" id="KW-0472">Membrane</keyword>
<sequence length="81" mass="8979">MQRTWIIVLLKISAQTLSTFRLTVAMSLKDINVSYAEIFSRPHWVLSIQPISGIAGLAGYFGALMELGRRDALTVGLIPLF</sequence>
<dbReference type="RefSeq" id="XP_045951063.1">
    <property type="nucleotide sequence ID" value="XM_046104367.1"/>
</dbReference>
<feature type="transmembrane region" description="Helical" evidence="1">
    <location>
        <begin position="43"/>
        <end position="63"/>
    </location>
</feature>
<reference evidence="2" key="1">
    <citation type="journal article" date="2021" name="Nat. Commun.">
        <title>Genetic determinants of endophytism in the Arabidopsis root mycobiome.</title>
        <authorList>
            <person name="Mesny F."/>
            <person name="Miyauchi S."/>
            <person name="Thiergart T."/>
            <person name="Pickel B."/>
            <person name="Atanasova L."/>
            <person name="Karlsson M."/>
            <person name="Huettel B."/>
            <person name="Barry K.W."/>
            <person name="Haridas S."/>
            <person name="Chen C."/>
            <person name="Bauer D."/>
            <person name="Andreopoulos W."/>
            <person name="Pangilinan J."/>
            <person name="LaButti K."/>
            <person name="Riley R."/>
            <person name="Lipzen A."/>
            <person name="Clum A."/>
            <person name="Drula E."/>
            <person name="Henrissat B."/>
            <person name="Kohler A."/>
            <person name="Grigoriev I.V."/>
            <person name="Martin F.M."/>
            <person name="Hacquard S."/>
        </authorList>
    </citation>
    <scope>NUCLEOTIDE SEQUENCE</scope>
    <source>
        <strain evidence="2">MPI-SDFR-AT-0073</strain>
    </source>
</reference>
<evidence type="ECO:0000313" key="3">
    <source>
        <dbReference type="Proteomes" id="UP000758603"/>
    </source>
</evidence>
<comment type="caution">
    <text evidence="2">The sequence shown here is derived from an EMBL/GenBank/DDBJ whole genome shotgun (WGS) entry which is preliminary data.</text>
</comment>
<organism evidence="2 3">
    <name type="scientific">Truncatella angustata</name>
    <dbReference type="NCBI Taxonomy" id="152316"/>
    <lineage>
        <taxon>Eukaryota</taxon>
        <taxon>Fungi</taxon>
        <taxon>Dikarya</taxon>
        <taxon>Ascomycota</taxon>
        <taxon>Pezizomycotina</taxon>
        <taxon>Sordariomycetes</taxon>
        <taxon>Xylariomycetidae</taxon>
        <taxon>Amphisphaeriales</taxon>
        <taxon>Sporocadaceae</taxon>
        <taxon>Truncatella</taxon>
    </lineage>
</organism>
<keyword evidence="1" id="KW-1133">Transmembrane helix</keyword>
<proteinExistence type="predicted"/>
<evidence type="ECO:0000313" key="2">
    <source>
        <dbReference type="EMBL" id="KAH6639989.1"/>
    </source>
</evidence>
<dbReference type="EMBL" id="JAGPXC010000014">
    <property type="protein sequence ID" value="KAH6639989.1"/>
    <property type="molecule type" value="Genomic_DNA"/>
</dbReference>
<dbReference type="GeneID" id="70133258"/>
<dbReference type="AlphaFoldDB" id="A0A9P8REU7"/>
<accession>A0A9P8REU7</accession>
<evidence type="ECO:0000256" key="1">
    <source>
        <dbReference type="SAM" id="Phobius"/>
    </source>
</evidence>